<evidence type="ECO:0000256" key="2">
    <source>
        <dbReference type="ARBA" id="ARBA00061659"/>
    </source>
</evidence>
<dbReference type="InterPro" id="IPR002885">
    <property type="entry name" value="PPR_rpt"/>
</dbReference>
<dbReference type="eggNOG" id="KOG4197">
    <property type="taxonomic scope" value="Eukaryota"/>
</dbReference>
<dbReference type="FunFam" id="1.25.40.10:FF:000277">
    <property type="entry name" value="Pentatricopeptide repeat-containing protein, mitochondrial"/>
    <property type="match status" value="1"/>
</dbReference>
<reference evidence="4 5" key="1">
    <citation type="submission" date="2013-10" db="EMBL/GenBank/DDBJ databases">
        <authorList>
            <consortium name="International Citrus Genome Consortium"/>
            <person name="Jenkins J."/>
            <person name="Schmutz J."/>
            <person name="Prochnik S."/>
            <person name="Rokhsar D."/>
            <person name="Gmitter F."/>
            <person name="Ollitrault P."/>
            <person name="Machado M."/>
            <person name="Talon M."/>
            <person name="Wincker P."/>
            <person name="Jaillon O."/>
            <person name="Morgante M."/>
        </authorList>
    </citation>
    <scope>NUCLEOTIDE SEQUENCE</scope>
    <source>
        <strain evidence="5">cv. Clemenules</strain>
    </source>
</reference>
<dbReference type="OMA" id="SVDHWNA"/>
<dbReference type="GO" id="GO:0003723">
    <property type="term" value="F:RNA binding"/>
    <property type="evidence" value="ECO:0007669"/>
    <property type="project" value="InterPro"/>
</dbReference>
<dbReference type="KEGG" id="cic:CICLE_v10023562mg"/>
<dbReference type="PANTHER" id="PTHR47926:SF456">
    <property type="entry name" value="PENTATRICOPEPTIDE REPEAT-CONTAINING PROTEIN ELI1, CHLOROPLASTIC"/>
    <property type="match status" value="1"/>
</dbReference>
<dbReference type="Pfam" id="PF13041">
    <property type="entry name" value="PPR_2"/>
    <property type="match status" value="1"/>
</dbReference>
<keyword evidence="5" id="KW-1185">Reference proteome</keyword>
<dbReference type="InterPro" id="IPR046848">
    <property type="entry name" value="E_motif"/>
</dbReference>
<name>V4U8I5_CITCL</name>
<dbReference type="InParanoid" id="V4U8I5"/>
<feature type="repeat" description="PPR" evidence="3">
    <location>
        <begin position="306"/>
        <end position="340"/>
    </location>
</feature>
<dbReference type="GO" id="GO:0005737">
    <property type="term" value="C:cytoplasm"/>
    <property type="evidence" value="ECO:0007669"/>
    <property type="project" value="UniProtKB-ARBA"/>
</dbReference>
<evidence type="ECO:0008006" key="6">
    <source>
        <dbReference type="Google" id="ProtNLM"/>
    </source>
</evidence>
<evidence type="ECO:0000256" key="1">
    <source>
        <dbReference type="ARBA" id="ARBA00022737"/>
    </source>
</evidence>
<feature type="repeat" description="PPR" evidence="3">
    <location>
        <begin position="470"/>
        <end position="504"/>
    </location>
</feature>
<dbReference type="PROSITE" id="PS51375">
    <property type="entry name" value="PPR"/>
    <property type="match status" value="5"/>
</dbReference>
<evidence type="ECO:0000256" key="3">
    <source>
        <dbReference type="PROSITE-ProRule" id="PRU00708"/>
    </source>
</evidence>
<dbReference type="AlphaFoldDB" id="V4U8I5"/>
<dbReference type="InterPro" id="IPR011990">
    <property type="entry name" value="TPR-like_helical_dom_sf"/>
</dbReference>
<dbReference type="Proteomes" id="UP000030687">
    <property type="component" value="Unassembled WGS sequence"/>
</dbReference>
<dbReference type="InterPro" id="IPR046960">
    <property type="entry name" value="PPR_At4g14850-like_plant"/>
</dbReference>
<dbReference type="PANTHER" id="PTHR47926">
    <property type="entry name" value="PENTATRICOPEPTIDE REPEAT-CONTAINING PROTEIN"/>
    <property type="match status" value="1"/>
</dbReference>
<dbReference type="Pfam" id="PF20431">
    <property type="entry name" value="E_motif"/>
    <property type="match status" value="1"/>
</dbReference>
<evidence type="ECO:0000313" key="4">
    <source>
        <dbReference type="EMBL" id="ESR58511.1"/>
    </source>
</evidence>
<feature type="non-terminal residue" evidence="4">
    <location>
        <position position="658"/>
    </location>
</feature>
<organism evidence="4 5">
    <name type="scientific">Citrus clementina</name>
    <name type="common">Clementine</name>
    <name type="synonym">Citrus deliciosa x Citrus sinensis</name>
    <dbReference type="NCBI Taxonomy" id="85681"/>
    <lineage>
        <taxon>Eukaryota</taxon>
        <taxon>Viridiplantae</taxon>
        <taxon>Streptophyta</taxon>
        <taxon>Embryophyta</taxon>
        <taxon>Tracheophyta</taxon>
        <taxon>Spermatophyta</taxon>
        <taxon>Magnoliopsida</taxon>
        <taxon>eudicotyledons</taxon>
        <taxon>Gunneridae</taxon>
        <taxon>Pentapetalae</taxon>
        <taxon>rosids</taxon>
        <taxon>malvids</taxon>
        <taxon>Sapindales</taxon>
        <taxon>Rutaceae</taxon>
        <taxon>Aurantioideae</taxon>
        <taxon>Citrus</taxon>
    </lineage>
</organism>
<sequence>MRELHLGHVQRYPLSKVFNILSAHGFEIYKPMKLCWAKPFPQRVSKCINNIAPTRSEFPWTAQGLAPCNSTQSTLLLLRKCKTLNDVNQIHARMITTGFIKNTHLTTKLVASFSSSPCTPLTEFARYIFFKYHAFREKKDPFLWNAIIKTYSHGLDPKEALVMFCLMLDNGVSVDKFSASLVLKACSRLGLIEEGLQIHGLLRKVAFGSDLFLQNCLISLYVRCGYLEFARQLFDKMGIRDSVSYNSMIDGYVKSGNIESARELFDSMPIRERNLISWNSVLNGYAQLKSGLQFAWQIFEKMPERDLISWNSMLHGCVKCGKMDDAQALFDKMPKRDVVSWANMIDGYAKLGRVDIARRLFDEMPKRDVVACNAMMGGYVRNGYSMKALEIFDNMQCELYLHPDDASLVIVLSAIAQLGHIDKGVAIHRYLEKDQFSLNGKHGVALIDMYSKCGSIENAIKVFEQIEDGSVDHWNAMINGLAIHGLGELAFDLLMEMERLSIEPDDITFTGLLNACAHAGLVKEGLLCFELMRRIHKLEPELQHYGCMVDILGRAGHIEAARNLIEDMPMEPNDVIWRTLLSACRNYENLNVGEPVAKHLIGMDSSNSSSYVLLSNMFAGLGMWNDARRVRSMMKERNLKKLPGCSWIELEGVVHEFF</sequence>
<keyword evidence="1" id="KW-0677">Repeat</keyword>
<proteinExistence type="inferred from homology"/>
<feature type="repeat" description="PPR" evidence="3">
    <location>
        <begin position="140"/>
        <end position="174"/>
    </location>
</feature>
<dbReference type="EMBL" id="KI536661">
    <property type="protein sequence ID" value="ESR58511.1"/>
    <property type="molecule type" value="Genomic_DNA"/>
</dbReference>
<dbReference type="STRING" id="85681.V4U8I5"/>
<comment type="similarity">
    <text evidence="2">Belongs to the PPR family. PCMP-E subfamily.</text>
</comment>
<accession>V4U8I5</accession>
<evidence type="ECO:0000313" key="5">
    <source>
        <dbReference type="Proteomes" id="UP000030687"/>
    </source>
</evidence>
<dbReference type="NCBIfam" id="TIGR00756">
    <property type="entry name" value="PPR"/>
    <property type="match status" value="7"/>
</dbReference>
<feature type="repeat" description="PPR" evidence="3">
    <location>
        <begin position="241"/>
        <end position="275"/>
    </location>
</feature>
<protein>
    <recommendedName>
        <fullName evidence="6">Pentacotripeptide-repeat region of PRORP domain-containing protein</fullName>
    </recommendedName>
</protein>
<dbReference type="GO" id="GO:0016556">
    <property type="term" value="P:mRNA modification"/>
    <property type="evidence" value="ECO:0007669"/>
    <property type="project" value="UniProtKB-ARBA"/>
</dbReference>
<gene>
    <name evidence="4" type="ORF">CICLE_v10023562mg</name>
</gene>
<dbReference type="FunCoup" id="V4U8I5">
    <property type="interactions" value="466"/>
</dbReference>
<dbReference type="Gramene" id="ESR58511">
    <property type="protein sequence ID" value="ESR58511"/>
    <property type="gene ID" value="CICLE_v10023562mg"/>
</dbReference>
<dbReference type="Gene3D" id="1.25.40.10">
    <property type="entry name" value="Tetratricopeptide repeat domain"/>
    <property type="match status" value="4"/>
</dbReference>
<dbReference type="Pfam" id="PF01535">
    <property type="entry name" value="PPR"/>
    <property type="match status" value="8"/>
</dbReference>
<feature type="repeat" description="PPR" evidence="3">
    <location>
        <begin position="368"/>
        <end position="398"/>
    </location>
</feature>